<dbReference type="Gene3D" id="3.40.50.720">
    <property type="entry name" value="NAD(P)-binding Rossmann-like Domain"/>
    <property type="match status" value="1"/>
</dbReference>
<evidence type="ECO:0000259" key="4">
    <source>
        <dbReference type="Pfam" id="PF08125"/>
    </source>
</evidence>
<proteinExistence type="predicted"/>
<dbReference type="AlphaFoldDB" id="A0A3P7PXV4"/>
<keyword evidence="6" id="KW-1185">Reference proteome</keyword>
<evidence type="ECO:0000259" key="3">
    <source>
        <dbReference type="Pfam" id="PF01232"/>
    </source>
</evidence>
<dbReference type="Pfam" id="PF01232">
    <property type="entry name" value="Mannitol_dh"/>
    <property type="match status" value="1"/>
</dbReference>
<sequence length="531" mass="58884">MRLNISSLEHTSKWEAMDIKLPIFDIKRVKENTQQSPEWVHFGAGNIFRGFVAKCHQQLLDDGLAKTGIIAVETFDYEVIEKVFDPADNLALVVLMNSDGSFDKTVVASIVESMTSENKNHQRLTEIFEAPSLQIASFTITEKGYALKDFSGKYYSFVQVDLDRGPEYATHAMSVVTALLYKRYQKEAMPITLLSMDNCANNGDKVKAAVITIAKEWLKNGFVEEGFVNYVMDEDKVSYPISMIDKITPRPSDIIKAALVSDGLEDMDVVVTSKNTYMAPFVNAEVSEYLVIEDKFPNGRPELEKAGVLFCDRATVNKVETMKVTTCLNPLHTALAVTGCLLGYDLIADEVKNPTLKKLIETIGYTEGLPVVTDPIILSPKAFIDEVVQSRFANPFIPDTPQRIATDTSQKVGIRFGETIKSYVKDPSLDPSSLVGIPLAIASWCRYLMGIDDEGNIFELSSDPMLQTLKETIDTVKMGDDFADLSPILSNREIFGLDLYEVGLGKTIETMFVSMLQGPGAVANTLQAYLK</sequence>
<dbReference type="Proteomes" id="UP000279029">
    <property type="component" value="Chromosome"/>
</dbReference>
<dbReference type="EMBL" id="LR130778">
    <property type="protein sequence ID" value="VDN48477.1"/>
    <property type="molecule type" value="Genomic_DNA"/>
</dbReference>
<comment type="catalytic activity">
    <reaction evidence="2">
        <text>D-mannitol 1-phosphate + NAD(+) = beta-D-fructose 6-phosphate + NADH + H(+)</text>
        <dbReference type="Rhea" id="RHEA:19661"/>
        <dbReference type="ChEBI" id="CHEBI:15378"/>
        <dbReference type="ChEBI" id="CHEBI:57540"/>
        <dbReference type="ChEBI" id="CHEBI:57634"/>
        <dbReference type="ChEBI" id="CHEBI:57945"/>
        <dbReference type="ChEBI" id="CHEBI:61381"/>
        <dbReference type="EC" id="1.1.1.17"/>
    </reaction>
</comment>
<dbReference type="InterPro" id="IPR050988">
    <property type="entry name" value="Mannitol_DH/Oxidoreductase"/>
</dbReference>
<evidence type="ECO:0000313" key="5">
    <source>
        <dbReference type="EMBL" id="VDN48477.1"/>
    </source>
</evidence>
<gene>
    <name evidence="5" type="ORF">PATL70BA_2577</name>
</gene>
<name>A0A3P7PXV4_9FIRM</name>
<reference evidence="5 6" key="1">
    <citation type="submission" date="2018-09" db="EMBL/GenBank/DDBJ databases">
        <authorList>
            <person name="Postec A."/>
        </authorList>
    </citation>
    <scope>NUCLEOTIDE SEQUENCE [LARGE SCALE GENOMIC DNA]</scope>
    <source>
        <strain evidence="5">70B-A</strain>
    </source>
</reference>
<dbReference type="GO" id="GO:0008926">
    <property type="term" value="F:mannitol-1-phosphate 5-dehydrogenase activity"/>
    <property type="evidence" value="ECO:0007669"/>
    <property type="project" value="UniProtKB-EC"/>
</dbReference>
<keyword evidence="1" id="KW-0560">Oxidoreductase</keyword>
<dbReference type="RefSeq" id="WP_172596231.1">
    <property type="nucleotide sequence ID" value="NZ_LR130778.1"/>
</dbReference>
<protein>
    <submittedName>
        <fullName evidence="5">Mannitol dehydrogenase family protein</fullName>
    </submittedName>
</protein>
<dbReference type="PANTHER" id="PTHR43362:SF1">
    <property type="entry name" value="MANNITOL DEHYDROGENASE 2-RELATED"/>
    <property type="match status" value="1"/>
</dbReference>
<evidence type="ECO:0000256" key="2">
    <source>
        <dbReference type="ARBA" id="ARBA00048615"/>
    </source>
</evidence>
<accession>A0A3P7PXV4</accession>
<dbReference type="InterPro" id="IPR013131">
    <property type="entry name" value="Mannitol_DH_N"/>
</dbReference>
<organism evidence="5 6">
    <name type="scientific">Petrocella atlantisensis</name>
    <dbReference type="NCBI Taxonomy" id="2173034"/>
    <lineage>
        <taxon>Bacteria</taxon>
        <taxon>Bacillati</taxon>
        <taxon>Bacillota</taxon>
        <taxon>Clostridia</taxon>
        <taxon>Lachnospirales</taxon>
        <taxon>Vallitaleaceae</taxon>
        <taxon>Petrocella</taxon>
    </lineage>
</organism>
<evidence type="ECO:0000313" key="6">
    <source>
        <dbReference type="Proteomes" id="UP000279029"/>
    </source>
</evidence>
<dbReference type="Pfam" id="PF08125">
    <property type="entry name" value="Mannitol_dh_C"/>
    <property type="match status" value="1"/>
</dbReference>
<dbReference type="InterPro" id="IPR013118">
    <property type="entry name" value="Mannitol_DH_C"/>
</dbReference>
<dbReference type="InterPro" id="IPR008927">
    <property type="entry name" value="6-PGluconate_DH-like_C_sf"/>
</dbReference>
<dbReference type="SUPFAM" id="SSF48179">
    <property type="entry name" value="6-phosphogluconate dehydrogenase C-terminal domain-like"/>
    <property type="match status" value="1"/>
</dbReference>
<dbReference type="InterPro" id="IPR036291">
    <property type="entry name" value="NAD(P)-bd_dom_sf"/>
</dbReference>
<dbReference type="Gene3D" id="1.10.1040.10">
    <property type="entry name" value="N-(1-d-carboxylethyl)-l-norvaline Dehydrogenase, domain 2"/>
    <property type="match status" value="1"/>
</dbReference>
<dbReference type="SUPFAM" id="SSF51735">
    <property type="entry name" value="NAD(P)-binding Rossmann-fold domains"/>
    <property type="match status" value="1"/>
</dbReference>
<dbReference type="KEGG" id="cbar:PATL70BA_2577"/>
<feature type="domain" description="Mannitol dehydrogenase C-terminal" evidence="4">
    <location>
        <begin position="316"/>
        <end position="501"/>
    </location>
</feature>
<dbReference type="PANTHER" id="PTHR43362">
    <property type="entry name" value="MANNITOL DEHYDROGENASE DSF1-RELATED"/>
    <property type="match status" value="1"/>
</dbReference>
<feature type="domain" description="Mannitol dehydrogenase N-terminal" evidence="3">
    <location>
        <begin position="40"/>
        <end position="305"/>
    </location>
</feature>
<evidence type="ECO:0000256" key="1">
    <source>
        <dbReference type="ARBA" id="ARBA00023002"/>
    </source>
</evidence>
<dbReference type="InterPro" id="IPR013328">
    <property type="entry name" value="6PGD_dom2"/>
</dbReference>